<dbReference type="Proteomes" id="UP000654913">
    <property type="component" value="Chromosome 2"/>
</dbReference>
<dbReference type="EMBL" id="AP024444">
    <property type="protein sequence ID" value="BCS20112.1"/>
    <property type="molecule type" value="Genomic_DNA"/>
</dbReference>
<feature type="compositionally biased region" description="Polar residues" evidence="1">
    <location>
        <begin position="188"/>
        <end position="200"/>
    </location>
</feature>
<evidence type="ECO:0000256" key="1">
    <source>
        <dbReference type="SAM" id="MobiDB-lite"/>
    </source>
</evidence>
<dbReference type="InterPro" id="IPR034257">
    <property type="entry name" value="Acinus_RRM"/>
</dbReference>
<proteinExistence type="predicted"/>
<feature type="compositionally biased region" description="Basic and acidic residues" evidence="1">
    <location>
        <begin position="586"/>
        <end position="596"/>
    </location>
</feature>
<evidence type="ECO:0000313" key="4">
    <source>
        <dbReference type="Proteomes" id="UP000654913"/>
    </source>
</evidence>
<evidence type="ECO:0000259" key="2">
    <source>
        <dbReference type="SMART" id="SM00513"/>
    </source>
</evidence>
<reference evidence="3" key="1">
    <citation type="submission" date="2021-01" db="EMBL/GenBank/DDBJ databases">
        <authorList>
            <consortium name="Aspergillus puulaauensis MK2 genome sequencing consortium"/>
            <person name="Kazuki M."/>
            <person name="Futagami T."/>
        </authorList>
    </citation>
    <scope>NUCLEOTIDE SEQUENCE</scope>
    <source>
        <strain evidence="3">MK2</strain>
    </source>
</reference>
<name>A0A7R8AJ26_9EURO</name>
<dbReference type="PANTHER" id="PTHR47031:SF3">
    <property type="entry name" value="SAP DOMAIN-CONTAINING PROTEIN"/>
    <property type="match status" value="1"/>
</dbReference>
<feature type="compositionally biased region" description="Low complexity" evidence="1">
    <location>
        <begin position="483"/>
        <end position="497"/>
    </location>
</feature>
<feature type="domain" description="SAP" evidence="2">
    <location>
        <begin position="4"/>
        <end position="40"/>
    </location>
</feature>
<feature type="compositionally biased region" description="Basic and acidic residues" evidence="1">
    <location>
        <begin position="234"/>
        <end position="249"/>
    </location>
</feature>
<dbReference type="CDD" id="cd12432">
    <property type="entry name" value="RRM_ACINU"/>
    <property type="match status" value="1"/>
</dbReference>
<feature type="region of interest" description="Disordered" evidence="1">
    <location>
        <begin position="1"/>
        <end position="303"/>
    </location>
</feature>
<dbReference type="SMART" id="SM00513">
    <property type="entry name" value="SAP"/>
    <property type="match status" value="1"/>
</dbReference>
<dbReference type="Pfam" id="PF02037">
    <property type="entry name" value="SAP"/>
    <property type="match status" value="1"/>
</dbReference>
<dbReference type="PANTHER" id="PTHR47031">
    <property type="entry name" value="SAP DNA-BINDING DOMAIN-CONTAINING PROTEIN"/>
    <property type="match status" value="1"/>
</dbReference>
<accession>A0A7R8AJ26</accession>
<dbReference type="Gene3D" id="1.10.720.30">
    <property type="entry name" value="SAP domain"/>
    <property type="match status" value="1"/>
</dbReference>
<dbReference type="GeneID" id="64970117"/>
<feature type="compositionally biased region" description="Basic and acidic residues" evidence="1">
    <location>
        <begin position="543"/>
        <end position="553"/>
    </location>
</feature>
<feature type="compositionally biased region" description="Basic and acidic residues" evidence="1">
    <location>
        <begin position="97"/>
        <end position="108"/>
    </location>
</feature>
<dbReference type="Pfam" id="PF16294">
    <property type="entry name" value="RSB_motif"/>
    <property type="match status" value="1"/>
</dbReference>
<dbReference type="AlphaFoldDB" id="A0A7R8AJ26"/>
<evidence type="ECO:0000313" key="3">
    <source>
        <dbReference type="EMBL" id="BCS20112.1"/>
    </source>
</evidence>
<dbReference type="InterPro" id="IPR003034">
    <property type="entry name" value="SAP_dom"/>
</dbReference>
<feature type="region of interest" description="Disordered" evidence="1">
    <location>
        <begin position="413"/>
        <end position="432"/>
    </location>
</feature>
<dbReference type="KEGG" id="apuu:APUU_20544S"/>
<feature type="region of interest" description="Disordered" evidence="1">
    <location>
        <begin position="536"/>
        <end position="596"/>
    </location>
</feature>
<dbReference type="InterPro" id="IPR036361">
    <property type="entry name" value="SAP_dom_sf"/>
</dbReference>
<dbReference type="InterPro" id="IPR032552">
    <property type="entry name" value="RSB_motif"/>
</dbReference>
<organism evidence="3 4">
    <name type="scientific">Aspergillus puulaauensis</name>
    <dbReference type="NCBI Taxonomy" id="1220207"/>
    <lineage>
        <taxon>Eukaryota</taxon>
        <taxon>Fungi</taxon>
        <taxon>Dikarya</taxon>
        <taxon>Ascomycota</taxon>
        <taxon>Pezizomycotina</taxon>
        <taxon>Eurotiomycetes</taxon>
        <taxon>Eurotiomycetidae</taxon>
        <taxon>Eurotiales</taxon>
        <taxon>Aspergillaceae</taxon>
        <taxon>Aspergillus</taxon>
    </lineage>
</organism>
<keyword evidence="4" id="KW-1185">Reference proteome</keyword>
<feature type="compositionally biased region" description="Low complexity" evidence="1">
    <location>
        <begin position="114"/>
        <end position="140"/>
    </location>
</feature>
<reference evidence="3" key="2">
    <citation type="submission" date="2021-02" db="EMBL/GenBank/DDBJ databases">
        <title>Aspergillus puulaauensis MK2 genome sequence.</title>
        <authorList>
            <person name="Futagami T."/>
            <person name="Mori K."/>
            <person name="Kadooka C."/>
            <person name="Tanaka T."/>
        </authorList>
    </citation>
    <scope>NUCLEOTIDE SEQUENCE</scope>
    <source>
        <strain evidence="3">MK2</strain>
    </source>
</reference>
<protein>
    <recommendedName>
        <fullName evidence="2">SAP domain-containing protein</fullName>
    </recommendedName>
</protein>
<feature type="compositionally biased region" description="Low complexity" evidence="1">
    <location>
        <begin position="83"/>
        <end position="94"/>
    </location>
</feature>
<feature type="region of interest" description="Disordered" evidence="1">
    <location>
        <begin position="443"/>
        <end position="501"/>
    </location>
</feature>
<dbReference type="SUPFAM" id="SSF68906">
    <property type="entry name" value="SAP domain"/>
    <property type="match status" value="1"/>
</dbReference>
<feature type="compositionally biased region" description="Basic and acidic residues" evidence="1">
    <location>
        <begin position="262"/>
        <end position="281"/>
    </location>
</feature>
<dbReference type="RefSeq" id="XP_041552306.1">
    <property type="nucleotide sequence ID" value="XM_041699197.1"/>
</dbReference>
<dbReference type="OrthoDB" id="5348404at2759"/>
<gene>
    <name evidence="3" type="ORF">APUU_20544S</name>
</gene>
<sequence>MTDYSSWKVTDLKAELKRRGIPQTGLRVKQQIIDRLVEEDNKTQAGGADEATTAPESEPQEKAQPVEPEAPTAAEKTDSVNDAPVQETAPAAPEAAEEVKTADEKQAEEPPAQPDDSAAPSQPSQAEEPPTEAQEPQAADTQTKVGGEEAEAEAAVKPVERAPGNVAEVEPQDEAKPPEAENAAPGAQTSEVNTALSTPLPTEELIEDVRKRKRRSQSPAPSLNEIARKKAKALGHDEPQALSEEKDTTSAKSTDGAAEPSQTHDETQAKKGTPQKHDMRFKGLFSSTGREQTRQSPPPVDTEMEDVTVEPALHAATSALYIDGLMRPLQPAALKNHLLSVATPAGRSPNPDLIADFYLDSIKTHCFTRFVDVSTASRARNALHGTVWPNEKNRKGLFVDFIPEHKVQGWIQTEEEVRGGRGPPPRWEVKYDKRGDEVEAVLEQVDPKNAGTHAPRGAEPKEFSHPPPRGPRADMQPTDRRPSGPSQPSGSSQPGQGFKPLDELFKSTTAKPKLYYLPVPREVADRRLDRFDDLIRKGSFPRRGGDETRKFTFEDDDRFVDSGPEFAGRGRGPRGRGRGRGGGMFDSRRGGRMDRY</sequence>